<dbReference type="OrthoDB" id="626167at2759"/>
<dbReference type="RefSeq" id="XP_009228702.1">
    <property type="nucleotide sequence ID" value="XM_009230438.1"/>
</dbReference>
<evidence type="ECO:0000313" key="5">
    <source>
        <dbReference type="Proteomes" id="UP000006039"/>
    </source>
</evidence>
<dbReference type="eggNOG" id="KOG1840">
    <property type="taxonomic scope" value="Eukaryota"/>
</dbReference>
<dbReference type="PANTHER" id="PTHR46082">
    <property type="entry name" value="ATP/GTP-BINDING PROTEIN-RELATED"/>
    <property type="match status" value="1"/>
</dbReference>
<dbReference type="InterPro" id="IPR011990">
    <property type="entry name" value="TPR-like_helical_dom_sf"/>
</dbReference>
<dbReference type="SUPFAM" id="SSF52540">
    <property type="entry name" value="P-loop containing nucleoside triphosphate hydrolases"/>
    <property type="match status" value="1"/>
</dbReference>
<dbReference type="Pfam" id="PF13374">
    <property type="entry name" value="TPR_10"/>
    <property type="match status" value="3"/>
</dbReference>
<dbReference type="EMBL" id="GL385403">
    <property type="protein sequence ID" value="EJT69654.1"/>
    <property type="molecule type" value="Genomic_DNA"/>
</dbReference>
<reference evidence="5" key="1">
    <citation type="submission" date="2010-07" db="EMBL/GenBank/DDBJ databases">
        <title>The genome sequence of Gaeumannomyces graminis var. tritici strain R3-111a-1.</title>
        <authorList>
            <consortium name="The Broad Institute Genome Sequencing Platform"/>
            <person name="Ma L.-J."/>
            <person name="Dead R."/>
            <person name="Young S."/>
            <person name="Zeng Q."/>
            <person name="Koehrsen M."/>
            <person name="Alvarado L."/>
            <person name="Berlin A."/>
            <person name="Chapman S.B."/>
            <person name="Chen Z."/>
            <person name="Freedman E."/>
            <person name="Gellesch M."/>
            <person name="Goldberg J."/>
            <person name="Griggs A."/>
            <person name="Gujja S."/>
            <person name="Heilman E.R."/>
            <person name="Heiman D."/>
            <person name="Hepburn T."/>
            <person name="Howarth C."/>
            <person name="Jen D."/>
            <person name="Larson L."/>
            <person name="Mehta T."/>
            <person name="Neiman D."/>
            <person name="Pearson M."/>
            <person name="Roberts A."/>
            <person name="Saif S."/>
            <person name="Shea T."/>
            <person name="Shenoy N."/>
            <person name="Sisk P."/>
            <person name="Stolte C."/>
            <person name="Sykes S."/>
            <person name="Walk T."/>
            <person name="White J."/>
            <person name="Yandava C."/>
            <person name="Haas B."/>
            <person name="Nusbaum C."/>
            <person name="Birren B."/>
        </authorList>
    </citation>
    <scope>NUCLEOTIDE SEQUENCE [LARGE SCALE GENOMIC DNA]</scope>
    <source>
        <strain evidence="5">R3-111a-1</strain>
    </source>
</reference>
<reference evidence="3" key="2">
    <citation type="submission" date="2010-07" db="EMBL/GenBank/DDBJ databases">
        <authorList>
            <consortium name="The Broad Institute Genome Sequencing Platform"/>
            <consortium name="Broad Institute Genome Sequencing Center for Infectious Disease"/>
            <person name="Ma L.-J."/>
            <person name="Dead R."/>
            <person name="Young S."/>
            <person name="Zeng Q."/>
            <person name="Koehrsen M."/>
            <person name="Alvarado L."/>
            <person name="Berlin A."/>
            <person name="Chapman S.B."/>
            <person name="Chen Z."/>
            <person name="Freedman E."/>
            <person name="Gellesch M."/>
            <person name="Goldberg J."/>
            <person name="Griggs A."/>
            <person name="Gujja S."/>
            <person name="Heilman E.R."/>
            <person name="Heiman D."/>
            <person name="Hepburn T."/>
            <person name="Howarth C."/>
            <person name="Jen D."/>
            <person name="Larson L."/>
            <person name="Mehta T."/>
            <person name="Neiman D."/>
            <person name="Pearson M."/>
            <person name="Roberts A."/>
            <person name="Saif S."/>
            <person name="Shea T."/>
            <person name="Shenoy N."/>
            <person name="Sisk P."/>
            <person name="Stolte C."/>
            <person name="Sykes S."/>
            <person name="Walk T."/>
            <person name="White J."/>
            <person name="Yandava C."/>
            <person name="Haas B."/>
            <person name="Nusbaum C."/>
            <person name="Birren B."/>
        </authorList>
    </citation>
    <scope>NUCLEOTIDE SEQUENCE</scope>
    <source>
        <strain evidence="3">R3-111a-1</strain>
    </source>
</reference>
<reference evidence="4" key="5">
    <citation type="submission" date="2018-04" db="UniProtKB">
        <authorList>
            <consortium name="EnsemblFungi"/>
        </authorList>
    </citation>
    <scope>IDENTIFICATION</scope>
    <source>
        <strain evidence="4">R3-111a-1</strain>
    </source>
</reference>
<evidence type="ECO:0000313" key="4">
    <source>
        <dbReference type="EnsemblFungi" id="EJT69654"/>
    </source>
</evidence>
<proteinExistence type="predicted"/>
<dbReference type="InterPro" id="IPR027417">
    <property type="entry name" value="P-loop_NTPase"/>
</dbReference>
<dbReference type="GeneID" id="20352996"/>
<evidence type="ECO:0000256" key="1">
    <source>
        <dbReference type="SAM" id="MobiDB-lite"/>
    </source>
</evidence>
<evidence type="ECO:0000313" key="3">
    <source>
        <dbReference type="EMBL" id="EJT69654.1"/>
    </source>
</evidence>
<dbReference type="InterPro" id="IPR002182">
    <property type="entry name" value="NB-ARC"/>
</dbReference>
<dbReference type="InterPro" id="IPR053137">
    <property type="entry name" value="NLR-like"/>
</dbReference>
<dbReference type="VEuPathDB" id="FungiDB:GGTG_12538"/>
<feature type="domain" description="NB-ARC" evidence="2">
    <location>
        <begin position="62"/>
        <end position="232"/>
    </location>
</feature>
<dbReference type="PANTHER" id="PTHR46082:SF6">
    <property type="entry name" value="AAA+ ATPASE DOMAIN-CONTAINING PROTEIN-RELATED"/>
    <property type="match status" value="1"/>
</dbReference>
<name>J3PGB3_GAET3</name>
<feature type="region of interest" description="Disordered" evidence="1">
    <location>
        <begin position="1"/>
        <end position="21"/>
    </location>
</feature>
<dbReference type="Gene3D" id="3.40.50.300">
    <property type="entry name" value="P-loop containing nucleotide triphosphate hydrolases"/>
    <property type="match status" value="1"/>
</dbReference>
<sequence>MTTHLLSASFGPGNRGQQVGQNYGTINTKIHLPPERPETPPQPFATIPFSRDPDFVDRGDILDQLRQRCSEPAGRVALVGLGGIGKSQLAIEFAHRTAEEATERWIFWIHAGTQARVEEGFRTIADAVKLPGRNQPKADIPQLVYSWLSNERNGRWTIIVDSADDRDVFYAARDGREGKPLASYFPQSRNGSIVVTTRNRDLAYRLTGNPKNIIEVGPMVLADAFLLLEKKLGPFSNVATAEDLVQALDLVPLAISQAAAYIQARSPMSSVEKYLAEFRKGERKRAQLLWHDAGDLRRDGGASNTILTTWRISFEHIRSRRHSAADLLALMSFFDRQGIALSLLKPVNAECIQQDSGSEFDSGGDEADDGFQDDVAILRDFCLVATNEDGSALGMHGLVQLSTRKWLEADGLQDKFRNQFVERMAAAFPTGEYSNWATCQQLFAHVEAAAHHGPGEKRMEEWANLLHNGGWYAWSQGKYKVAERMAAKAQKGRKKVLGEEHPSTLASMGIVASTYRNQGRWKEAESLGVQVMETRKRVLGEEHPNTLTSMNNLAFTWKDQSRHADALALMKDFTQAQQQVLGPEHPHTVSSLSAVFCWSS</sequence>
<dbReference type="HOGENOM" id="CLU_000288_125_8_1"/>
<protein>
    <recommendedName>
        <fullName evidence="2">NB-ARC domain-containing protein</fullName>
    </recommendedName>
</protein>
<reference evidence="3" key="3">
    <citation type="submission" date="2010-09" db="EMBL/GenBank/DDBJ databases">
        <title>Annotation of Gaeumannomyces graminis var. tritici R3-111a-1.</title>
        <authorList>
            <consortium name="The Broad Institute Genome Sequencing Platform"/>
            <person name="Ma L.-J."/>
            <person name="Dead R."/>
            <person name="Young S.K."/>
            <person name="Zeng Q."/>
            <person name="Gargeya S."/>
            <person name="Fitzgerald M."/>
            <person name="Haas B."/>
            <person name="Abouelleil A."/>
            <person name="Alvarado L."/>
            <person name="Arachchi H.M."/>
            <person name="Berlin A."/>
            <person name="Brown A."/>
            <person name="Chapman S.B."/>
            <person name="Chen Z."/>
            <person name="Dunbar C."/>
            <person name="Freedman E."/>
            <person name="Gearin G."/>
            <person name="Gellesch M."/>
            <person name="Goldberg J."/>
            <person name="Griggs A."/>
            <person name="Gujja S."/>
            <person name="Heiman D."/>
            <person name="Howarth C."/>
            <person name="Larson L."/>
            <person name="Lui A."/>
            <person name="MacDonald P.J.P."/>
            <person name="Mehta T."/>
            <person name="Montmayeur A."/>
            <person name="Murphy C."/>
            <person name="Neiman D."/>
            <person name="Pearson M."/>
            <person name="Priest M."/>
            <person name="Roberts A."/>
            <person name="Saif S."/>
            <person name="Shea T."/>
            <person name="Shenoy N."/>
            <person name="Sisk P."/>
            <person name="Stolte C."/>
            <person name="Sykes S."/>
            <person name="Yandava C."/>
            <person name="Wortman J."/>
            <person name="Nusbaum C."/>
            <person name="Birren B."/>
        </authorList>
    </citation>
    <scope>NUCLEOTIDE SEQUENCE</scope>
    <source>
        <strain evidence="3">R3-111a-1</strain>
    </source>
</reference>
<dbReference type="SUPFAM" id="SSF48452">
    <property type="entry name" value="TPR-like"/>
    <property type="match status" value="1"/>
</dbReference>
<dbReference type="GO" id="GO:0043531">
    <property type="term" value="F:ADP binding"/>
    <property type="evidence" value="ECO:0007669"/>
    <property type="project" value="InterPro"/>
</dbReference>
<dbReference type="Gene3D" id="1.25.40.10">
    <property type="entry name" value="Tetratricopeptide repeat domain"/>
    <property type="match status" value="1"/>
</dbReference>
<dbReference type="AlphaFoldDB" id="J3PGB3"/>
<organism evidence="3">
    <name type="scientific">Gaeumannomyces tritici (strain R3-111a-1)</name>
    <name type="common">Wheat and barley take-all root rot fungus</name>
    <name type="synonym">Gaeumannomyces graminis var. tritici</name>
    <dbReference type="NCBI Taxonomy" id="644352"/>
    <lineage>
        <taxon>Eukaryota</taxon>
        <taxon>Fungi</taxon>
        <taxon>Dikarya</taxon>
        <taxon>Ascomycota</taxon>
        <taxon>Pezizomycotina</taxon>
        <taxon>Sordariomycetes</taxon>
        <taxon>Sordariomycetidae</taxon>
        <taxon>Magnaporthales</taxon>
        <taxon>Magnaporthaceae</taxon>
        <taxon>Gaeumannomyces</taxon>
    </lineage>
</organism>
<keyword evidence="5" id="KW-1185">Reference proteome</keyword>
<dbReference type="EnsemblFungi" id="EJT69654">
    <property type="protein sequence ID" value="EJT69654"/>
    <property type="gene ID" value="GGTG_12538"/>
</dbReference>
<dbReference type="Pfam" id="PF00931">
    <property type="entry name" value="NB-ARC"/>
    <property type="match status" value="1"/>
</dbReference>
<dbReference type="STRING" id="644352.J3PGB3"/>
<reference evidence="4" key="4">
    <citation type="journal article" date="2015" name="G3 (Bethesda)">
        <title>Genome sequences of three phytopathogenic species of the Magnaporthaceae family of fungi.</title>
        <authorList>
            <person name="Okagaki L.H."/>
            <person name="Nunes C.C."/>
            <person name="Sailsbery J."/>
            <person name="Clay B."/>
            <person name="Brown D."/>
            <person name="John T."/>
            <person name="Oh Y."/>
            <person name="Young N."/>
            <person name="Fitzgerald M."/>
            <person name="Haas B.J."/>
            <person name="Zeng Q."/>
            <person name="Young S."/>
            <person name="Adiconis X."/>
            <person name="Fan L."/>
            <person name="Levin J.Z."/>
            <person name="Mitchell T.K."/>
            <person name="Okubara P.A."/>
            <person name="Farman M.L."/>
            <person name="Kohn L.M."/>
            <person name="Birren B."/>
            <person name="Ma L.-J."/>
            <person name="Dean R.A."/>
        </authorList>
    </citation>
    <scope>NUCLEOTIDE SEQUENCE</scope>
    <source>
        <strain evidence="4">R3-111a-1</strain>
    </source>
</reference>
<gene>
    <name evidence="4" type="primary">20352996</name>
    <name evidence="3" type="ORF">GGTG_12538</name>
</gene>
<dbReference type="Proteomes" id="UP000006039">
    <property type="component" value="Unassembled WGS sequence"/>
</dbReference>
<accession>J3PGB3</accession>
<evidence type="ECO:0000259" key="2">
    <source>
        <dbReference type="Pfam" id="PF00931"/>
    </source>
</evidence>